<accession>A0A9N8W809</accession>
<evidence type="ECO:0000256" key="5">
    <source>
        <dbReference type="PROSITE-ProRule" id="PRU00555"/>
    </source>
</evidence>
<dbReference type="InterPro" id="IPR002642">
    <property type="entry name" value="LysoPLipase_cat_dom"/>
</dbReference>
<dbReference type="GO" id="GO:0046475">
    <property type="term" value="P:glycerophospholipid catabolic process"/>
    <property type="evidence" value="ECO:0007669"/>
    <property type="project" value="TreeGrafter"/>
</dbReference>
<dbReference type="SUPFAM" id="SSF52151">
    <property type="entry name" value="FabD/lysophospholipase-like"/>
    <property type="match status" value="1"/>
</dbReference>
<dbReference type="Gene3D" id="3.40.1090.10">
    <property type="entry name" value="Cytosolic phospholipase A2 catalytic domain"/>
    <property type="match status" value="1"/>
</dbReference>
<evidence type="ECO:0000259" key="7">
    <source>
        <dbReference type="PROSITE" id="PS51210"/>
    </source>
</evidence>
<dbReference type="PROSITE" id="PS51210">
    <property type="entry name" value="PLA2C"/>
    <property type="match status" value="1"/>
</dbReference>
<reference evidence="8" key="1">
    <citation type="submission" date="2021-06" db="EMBL/GenBank/DDBJ databases">
        <authorList>
            <person name="Kallberg Y."/>
            <person name="Tangrot J."/>
            <person name="Rosling A."/>
        </authorList>
    </citation>
    <scope>NUCLEOTIDE SEQUENCE</scope>
    <source>
        <strain evidence="8">MA453B</strain>
    </source>
</reference>
<evidence type="ECO:0000313" key="8">
    <source>
        <dbReference type="EMBL" id="CAG8480537.1"/>
    </source>
</evidence>
<dbReference type="Pfam" id="PF01735">
    <property type="entry name" value="PLA2_B"/>
    <property type="match status" value="1"/>
</dbReference>
<dbReference type="GO" id="GO:0004623">
    <property type="term" value="F:phospholipase A2 activity"/>
    <property type="evidence" value="ECO:0007669"/>
    <property type="project" value="TreeGrafter"/>
</dbReference>
<sequence length="566" mass="64940">MDARITNEVYLGIGYQNLRTWFTQLGTHINNTIKSFVPENILNDSRVVSAFDDLDEIVNSKIRDVRLHPEIEWDASVRRSNELCDEEKQFVRDRKNHIRESFAKYIGVDVSEVHPDDIPTIGFMGSGGGFRAMIVVTAYFAAMKDCGLYECGTYVSGLSGSCWNLAQLYTSIARNNPQNHPLDELLNFYKTKLTHSITNIRGVFKELAHSGNPKTAVELAFGGLHQKKLGGAPANIMDLYGALLGKENILMVEKIFYRFIAYHVRPWKDGLDAKEAALVDNYAQVWEEYQKLDDHYQWYEATPYEFGTEEIPAYIPTWAFGRKFEHGKDVNRVPEQNIGLMIGGWAKKEFKRLYDDAMEKMGEQKQRIFEGHQPVPSPENNNFTYRLDHPPYKLGITNSPYLKLMDAGVSNDSPVYPMSRPARKIEIVIGFDCSSVIVGRELFEKEQKEFCAIRGFERNARDTTNKYCEIHDYTPNGKTNNYCPPAEHPFTLCYFPYLPNDKVDPKFVPATEKFMAFNNFVYTTEQVDKTVQLARQNWDDGHQKVKDVIIDVWKKKKAARLSGGKK</sequence>
<keyword evidence="9" id="KW-1185">Reference proteome</keyword>
<dbReference type="PANTHER" id="PTHR10728">
    <property type="entry name" value="CYTOSOLIC PHOSPHOLIPASE A2"/>
    <property type="match status" value="1"/>
</dbReference>
<comment type="catalytic activity">
    <reaction evidence="6">
        <text>a 1-acyl-sn-glycero-3-phosphocholine + H2O = sn-glycerol 3-phosphocholine + a fatty acid + H(+)</text>
        <dbReference type="Rhea" id="RHEA:15177"/>
        <dbReference type="ChEBI" id="CHEBI:15377"/>
        <dbReference type="ChEBI" id="CHEBI:15378"/>
        <dbReference type="ChEBI" id="CHEBI:16870"/>
        <dbReference type="ChEBI" id="CHEBI:28868"/>
        <dbReference type="ChEBI" id="CHEBI:58168"/>
        <dbReference type="EC" id="3.1.1.5"/>
    </reaction>
</comment>
<dbReference type="EMBL" id="CAJVPY010000566">
    <property type="protein sequence ID" value="CAG8480537.1"/>
    <property type="molecule type" value="Genomic_DNA"/>
</dbReference>
<evidence type="ECO:0000256" key="6">
    <source>
        <dbReference type="RuleBase" id="RU362103"/>
    </source>
</evidence>
<evidence type="ECO:0000256" key="4">
    <source>
        <dbReference type="ARBA" id="ARBA00023098"/>
    </source>
</evidence>
<evidence type="ECO:0000256" key="3">
    <source>
        <dbReference type="ARBA" id="ARBA00022963"/>
    </source>
</evidence>
<dbReference type="AlphaFoldDB" id="A0A9N8W809"/>
<dbReference type="SMART" id="SM00022">
    <property type="entry name" value="PLAc"/>
    <property type="match status" value="1"/>
</dbReference>
<dbReference type="EC" id="3.1.1.5" evidence="6"/>
<comment type="similarity">
    <text evidence="1 6">Belongs to the lysophospholipase family.</text>
</comment>
<keyword evidence="4 5" id="KW-0443">Lipid metabolism</keyword>
<organism evidence="8 9">
    <name type="scientific">Dentiscutata erythropus</name>
    <dbReference type="NCBI Taxonomy" id="1348616"/>
    <lineage>
        <taxon>Eukaryota</taxon>
        <taxon>Fungi</taxon>
        <taxon>Fungi incertae sedis</taxon>
        <taxon>Mucoromycota</taxon>
        <taxon>Glomeromycotina</taxon>
        <taxon>Glomeromycetes</taxon>
        <taxon>Diversisporales</taxon>
        <taxon>Gigasporaceae</taxon>
        <taxon>Dentiscutata</taxon>
    </lineage>
</organism>
<keyword evidence="2 5" id="KW-0378">Hydrolase</keyword>
<evidence type="ECO:0000313" key="9">
    <source>
        <dbReference type="Proteomes" id="UP000789405"/>
    </source>
</evidence>
<gene>
    <name evidence="8" type="ORF">DERYTH_LOCUS1904</name>
</gene>
<dbReference type="Proteomes" id="UP000789405">
    <property type="component" value="Unassembled WGS sequence"/>
</dbReference>
<dbReference type="GO" id="GO:0005829">
    <property type="term" value="C:cytosol"/>
    <property type="evidence" value="ECO:0007669"/>
    <property type="project" value="TreeGrafter"/>
</dbReference>
<feature type="domain" description="PLA2c" evidence="7">
    <location>
        <begin position="69"/>
        <end position="566"/>
    </location>
</feature>
<dbReference type="InterPro" id="IPR016035">
    <property type="entry name" value="Acyl_Trfase/lysoPLipase"/>
</dbReference>
<evidence type="ECO:0000256" key="1">
    <source>
        <dbReference type="ARBA" id="ARBA00008780"/>
    </source>
</evidence>
<name>A0A9N8W809_9GLOM</name>
<comment type="caution">
    <text evidence="8">The sequence shown here is derived from an EMBL/GenBank/DDBJ whole genome shotgun (WGS) entry which is preliminary data.</text>
</comment>
<keyword evidence="3 5" id="KW-0442">Lipid degradation</keyword>
<dbReference type="GO" id="GO:0004622">
    <property type="term" value="F:phosphatidylcholine lysophospholipase activity"/>
    <property type="evidence" value="ECO:0007669"/>
    <property type="project" value="UniProtKB-EC"/>
</dbReference>
<dbReference type="PANTHER" id="PTHR10728:SF40">
    <property type="entry name" value="PATATIN FAMILY PROTEIN"/>
    <property type="match status" value="1"/>
</dbReference>
<dbReference type="OrthoDB" id="6121437at2759"/>
<proteinExistence type="inferred from homology"/>
<protein>
    <recommendedName>
        <fullName evidence="6">Lysophospholipase</fullName>
        <ecNumber evidence="6">3.1.1.5</ecNumber>
    </recommendedName>
</protein>
<evidence type="ECO:0000256" key="2">
    <source>
        <dbReference type="ARBA" id="ARBA00022801"/>
    </source>
</evidence>